<dbReference type="InterPro" id="IPR003115">
    <property type="entry name" value="ParB_N"/>
</dbReference>
<evidence type="ECO:0000313" key="3">
    <source>
        <dbReference type="EMBL" id="MDX8148921.1"/>
    </source>
</evidence>
<name>A0ABU4VD56_9PSEU</name>
<proteinExistence type="predicted"/>
<dbReference type="Pfam" id="PF13412">
    <property type="entry name" value="HTH_24"/>
    <property type="match status" value="1"/>
</dbReference>
<dbReference type="InterPro" id="IPR036086">
    <property type="entry name" value="ParB/Sulfiredoxin_sf"/>
</dbReference>
<sequence length="400" mass="43315">MPADRTPGDRGRAGVESRDRRLERRSAYRDHGLLWRQSTGGSANTGRYRFLTTDTAVQWRDESAGGVVRTGETAFVPAARGGSALDFPLTTGPVRTISTRTLSIGNSPRSTGIDEAHVQVLNESITELPPIIVHRETMRVIDGAHRLQAARAAGADEIRVRFFDGDENSAFVVGVRANTAHGLPLSLVERKKAAARILRDYPEWSDRVIAVATGLSARTISGLRGCSTAEGPQLNSRVGMDGRRRPVSTAGGRRLASEMLSAKPDASIREIARATGISPGTVKDVRDRMDRGLDPVPEQVSAAHRAGNRHQKKDHNGLTSEDVAALLRGIHRDPSLRFTDAGRLMLRWLDANAVGSTERERLVADLPAHTAGVIAELARWYAADLAEFAARLEGRSPLGN</sequence>
<organism evidence="3 4">
    <name type="scientific">Lentzea sokolovensis</name>
    <dbReference type="NCBI Taxonomy" id="3095429"/>
    <lineage>
        <taxon>Bacteria</taxon>
        <taxon>Bacillati</taxon>
        <taxon>Actinomycetota</taxon>
        <taxon>Actinomycetes</taxon>
        <taxon>Pseudonocardiales</taxon>
        <taxon>Pseudonocardiaceae</taxon>
        <taxon>Lentzea</taxon>
    </lineage>
</organism>
<evidence type="ECO:0000259" key="2">
    <source>
        <dbReference type="SMART" id="SM00470"/>
    </source>
</evidence>
<dbReference type="Proteomes" id="UP001285352">
    <property type="component" value="Unassembled WGS sequence"/>
</dbReference>
<keyword evidence="4" id="KW-1185">Reference proteome</keyword>
<feature type="region of interest" description="Disordered" evidence="1">
    <location>
        <begin position="298"/>
        <end position="319"/>
    </location>
</feature>
<feature type="domain" description="ParB-like N-terminal" evidence="2">
    <location>
        <begin position="95"/>
        <end position="179"/>
    </location>
</feature>
<dbReference type="SMART" id="SM00470">
    <property type="entry name" value="ParB"/>
    <property type="match status" value="1"/>
</dbReference>
<reference evidence="3 4" key="1">
    <citation type="submission" date="2023-11" db="EMBL/GenBank/DDBJ databases">
        <title>Lentzea sokolovensis, sp. nov., Lentzea kristufkii, sp. nov., and Lentzea miocenensis, sp. nov., rare actinobacteria from Sokolov Coal Basin, Miocene lacustrine sediment, Czech Republic.</title>
        <authorList>
            <person name="Lara A."/>
            <person name="Kotroba L."/>
            <person name="Nouioui I."/>
            <person name="Neumann-Schaal M."/>
            <person name="Mast Y."/>
            <person name="Chronakova A."/>
        </authorList>
    </citation>
    <scope>NUCLEOTIDE SEQUENCE [LARGE SCALE GENOMIC DNA]</scope>
    <source>
        <strain evidence="3 4">BCCO 10_0061</strain>
    </source>
</reference>
<accession>A0ABU4VD56</accession>
<reference evidence="3 4" key="2">
    <citation type="submission" date="2023-11" db="EMBL/GenBank/DDBJ databases">
        <authorList>
            <person name="Lara A.C."/>
            <person name="Chronakova A."/>
        </authorList>
    </citation>
    <scope>NUCLEOTIDE SEQUENCE [LARGE SCALE GENOMIC DNA]</scope>
    <source>
        <strain evidence="3 4">BCCO 10_0061</strain>
    </source>
</reference>
<dbReference type="Gene3D" id="3.90.1530.10">
    <property type="entry name" value="Conserved hypothetical protein from pyrococcus furiosus pfu- 392566-001, ParB domain"/>
    <property type="match status" value="1"/>
</dbReference>
<evidence type="ECO:0000256" key="1">
    <source>
        <dbReference type="SAM" id="MobiDB-lite"/>
    </source>
</evidence>
<gene>
    <name evidence="3" type="ORF">SK854_42860</name>
</gene>
<dbReference type="EMBL" id="JAXAVU010000016">
    <property type="protein sequence ID" value="MDX8148921.1"/>
    <property type="molecule type" value="Genomic_DNA"/>
</dbReference>
<feature type="region of interest" description="Disordered" evidence="1">
    <location>
        <begin position="1"/>
        <end position="23"/>
    </location>
</feature>
<evidence type="ECO:0000313" key="4">
    <source>
        <dbReference type="Proteomes" id="UP001285352"/>
    </source>
</evidence>
<protein>
    <submittedName>
        <fullName evidence="3">ParB N-terminal domain-containing protein</fullName>
    </submittedName>
</protein>
<comment type="caution">
    <text evidence="3">The sequence shown here is derived from an EMBL/GenBank/DDBJ whole genome shotgun (WGS) entry which is preliminary data.</text>
</comment>
<dbReference type="Pfam" id="PF02195">
    <property type="entry name" value="ParB_N"/>
    <property type="match status" value="1"/>
</dbReference>
<dbReference type="SUPFAM" id="SSF110849">
    <property type="entry name" value="ParB/Sulfiredoxin"/>
    <property type="match status" value="1"/>
</dbReference>
<feature type="region of interest" description="Disordered" evidence="1">
    <location>
        <begin position="228"/>
        <end position="254"/>
    </location>
</feature>